<keyword evidence="3" id="KW-1185">Reference proteome</keyword>
<sequence length="331" mass="34718">MNRRQYLARTGAAGVSTGTLAVLAGCLGGLTGSSDTGNVAVSDRTGERAIARAAGSLNEAAQSLHELENLENPEAVEFDPTVPRDHLSAAREHLETAKSELDDDRTSDVETLRSYADAVDGLVAVTAAVTDDTIADDIDAVNAALEEEGDLEAANDTVGERNETVTGARERHEESTATIDALDADRLGELSGIDLADLEDGAAALGDAVTSLETLTETYDATLSEDDGFGALERGRDQLENDEYEDAQGEFEIAEATFAASLDRLETGRSESPEGYVDYFVTASCQNGHLRDAAAAFAESAAAAADRNPVAAENHRNQGEKSLDTVGSCTD</sequence>
<evidence type="ECO:0008006" key="4">
    <source>
        <dbReference type="Google" id="ProtNLM"/>
    </source>
</evidence>
<feature type="compositionally biased region" description="Basic and acidic residues" evidence="1">
    <location>
        <begin position="313"/>
        <end position="323"/>
    </location>
</feature>
<evidence type="ECO:0000256" key="1">
    <source>
        <dbReference type="SAM" id="MobiDB-lite"/>
    </source>
</evidence>
<comment type="caution">
    <text evidence="2">The sequence shown here is derived from an EMBL/GenBank/DDBJ whole genome shotgun (WGS) entry which is preliminary data.</text>
</comment>
<dbReference type="EMBL" id="JBHSWV010000716">
    <property type="protein sequence ID" value="MFC6769303.1"/>
    <property type="molecule type" value="Genomic_DNA"/>
</dbReference>
<dbReference type="Proteomes" id="UP001596383">
    <property type="component" value="Unassembled WGS sequence"/>
</dbReference>
<dbReference type="RefSeq" id="WP_273741978.1">
    <property type="nucleotide sequence ID" value="NZ_JAQIVI010000716.1"/>
</dbReference>
<evidence type="ECO:0000313" key="3">
    <source>
        <dbReference type="Proteomes" id="UP001596383"/>
    </source>
</evidence>
<dbReference type="AlphaFoldDB" id="A0ABD5SVR3"/>
<proteinExistence type="predicted"/>
<organism evidence="2 3">
    <name type="scientific">Natrinema soli</name>
    <dbReference type="NCBI Taxonomy" id="1930624"/>
    <lineage>
        <taxon>Archaea</taxon>
        <taxon>Methanobacteriati</taxon>
        <taxon>Methanobacteriota</taxon>
        <taxon>Stenosarchaea group</taxon>
        <taxon>Halobacteria</taxon>
        <taxon>Halobacteriales</taxon>
        <taxon>Natrialbaceae</taxon>
        <taxon>Natrinema</taxon>
    </lineage>
</organism>
<reference evidence="2 3" key="1">
    <citation type="journal article" date="2019" name="Int. J. Syst. Evol. Microbiol.">
        <title>The Global Catalogue of Microorganisms (GCM) 10K type strain sequencing project: providing services to taxonomists for standard genome sequencing and annotation.</title>
        <authorList>
            <consortium name="The Broad Institute Genomics Platform"/>
            <consortium name="The Broad Institute Genome Sequencing Center for Infectious Disease"/>
            <person name="Wu L."/>
            <person name="Ma J."/>
        </authorList>
    </citation>
    <scope>NUCLEOTIDE SEQUENCE [LARGE SCALE GENOMIC DNA]</scope>
    <source>
        <strain evidence="2 3">LMG 29247</strain>
    </source>
</reference>
<accession>A0ABD5SVR3</accession>
<name>A0ABD5SVR3_9EURY</name>
<evidence type="ECO:0000313" key="2">
    <source>
        <dbReference type="EMBL" id="MFC6769303.1"/>
    </source>
</evidence>
<feature type="region of interest" description="Disordered" evidence="1">
    <location>
        <begin position="306"/>
        <end position="331"/>
    </location>
</feature>
<dbReference type="PROSITE" id="PS51257">
    <property type="entry name" value="PROKAR_LIPOPROTEIN"/>
    <property type="match status" value="1"/>
</dbReference>
<protein>
    <recommendedName>
        <fullName evidence="4">DUF5667 domain-containing protein</fullName>
    </recommendedName>
</protein>
<gene>
    <name evidence="2" type="ORF">ACFQE6_31040</name>
</gene>